<protein>
    <submittedName>
        <fullName evidence="1">Uncharacterized protein</fullName>
    </submittedName>
</protein>
<dbReference type="Proteomes" id="UP000281549">
    <property type="component" value="Unassembled WGS sequence"/>
</dbReference>
<evidence type="ECO:0000313" key="2">
    <source>
        <dbReference type="Proteomes" id="UP000281549"/>
    </source>
</evidence>
<proteinExistence type="predicted"/>
<accession>A0A4P9YQQ9</accession>
<name>A0A4P9YQQ9_ROZAC</name>
<organism evidence="1 2">
    <name type="scientific">Rozella allomycis (strain CSF55)</name>
    <dbReference type="NCBI Taxonomy" id="988480"/>
    <lineage>
        <taxon>Eukaryota</taxon>
        <taxon>Fungi</taxon>
        <taxon>Fungi incertae sedis</taxon>
        <taxon>Cryptomycota</taxon>
        <taxon>Cryptomycota incertae sedis</taxon>
        <taxon>Rozella</taxon>
    </lineage>
</organism>
<evidence type="ECO:0000313" key="1">
    <source>
        <dbReference type="EMBL" id="RKP22024.1"/>
    </source>
</evidence>
<reference evidence="2" key="1">
    <citation type="journal article" date="2018" name="Nat. Microbiol.">
        <title>Leveraging single-cell genomics to expand the fungal tree of life.</title>
        <authorList>
            <person name="Ahrendt S.R."/>
            <person name="Quandt C.A."/>
            <person name="Ciobanu D."/>
            <person name="Clum A."/>
            <person name="Salamov A."/>
            <person name="Andreopoulos B."/>
            <person name="Cheng J.F."/>
            <person name="Woyke T."/>
            <person name="Pelin A."/>
            <person name="Henrissat B."/>
            <person name="Reynolds N.K."/>
            <person name="Benny G.L."/>
            <person name="Smith M.E."/>
            <person name="James T.Y."/>
            <person name="Grigoriev I.V."/>
        </authorList>
    </citation>
    <scope>NUCLEOTIDE SEQUENCE [LARGE SCALE GENOMIC DNA]</scope>
    <source>
        <strain evidence="2">CSF55</strain>
    </source>
</reference>
<sequence>MFEQVAHATLVSPLFPLRRAGEGDGRCELVPPLEPRWNNFQLTANTLNHSSRIWSFAYPIVCKDRQYILGNWLIGNKIAGENVNFCIGVEGTYRFEKDEEPFVQGVLFNRGKS</sequence>
<dbReference type="AlphaFoldDB" id="A0A4P9YQQ9"/>
<dbReference type="EMBL" id="ML004914">
    <property type="protein sequence ID" value="RKP22024.1"/>
    <property type="molecule type" value="Genomic_DNA"/>
</dbReference>
<gene>
    <name evidence="1" type="ORF">ROZALSC1DRAFT_20034</name>
</gene>